<dbReference type="OrthoDB" id="582337at2"/>
<evidence type="ECO:0000256" key="3">
    <source>
        <dbReference type="ARBA" id="ARBA00022692"/>
    </source>
</evidence>
<dbReference type="InterPro" id="IPR003807">
    <property type="entry name" value="DUF202"/>
</dbReference>
<feature type="domain" description="DUF202" evidence="7">
    <location>
        <begin position="37"/>
        <end position="109"/>
    </location>
</feature>
<feature type="transmembrane region" description="Helical" evidence="6">
    <location>
        <begin position="45"/>
        <end position="67"/>
    </location>
</feature>
<keyword evidence="2" id="KW-1003">Cell membrane</keyword>
<evidence type="ECO:0000256" key="5">
    <source>
        <dbReference type="ARBA" id="ARBA00023136"/>
    </source>
</evidence>
<comment type="subcellular location">
    <subcellularLocation>
        <location evidence="1">Cell membrane</location>
        <topology evidence="1">Multi-pass membrane protein</topology>
    </subcellularLocation>
</comment>
<keyword evidence="3 6" id="KW-0812">Transmembrane</keyword>
<evidence type="ECO:0000256" key="1">
    <source>
        <dbReference type="ARBA" id="ARBA00004651"/>
    </source>
</evidence>
<comment type="caution">
    <text evidence="8">The sequence shown here is derived from an EMBL/GenBank/DDBJ whole genome shotgun (WGS) entry which is preliminary data.</text>
</comment>
<dbReference type="PANTHER" id="PTHR34187:SF2">
    <property type="entry name" value="DUF202 DOMAIN-CONTAINING PROTEIN"/>
    <property type="match status" value="1"/>
</dbReference>
<accession>A0A401ZJB5</accession>
<organism evidence="8 9">
    <name type="scientific">Dictyobacter aurantiacus</name>
    <dbReference type="NCBI Taxonomy" id="1936993"/>
    <lineage>
        <taxon>Bacteria</taxon>
        <taxon>Bacillati</taxon>
        <taxon>Chloroflexota</taxon>
        <taxon>Ktedonobacteria</taxon>
        <taxon>Ktedonobacterales</taxon>
        <taxon>Dictyobacteraceae</taxon>
        <taxon>Dictyobacter</taxon>
    </lineage>
</organism>
<reference evidence="9" key="1">
    <citation type="submission" date="2018-12" db="EMBL/GenBank/DDBJ databases">
        <title>Tengunoibacter tsumagoiensis gen. nov., sp. nov., Dictyobacter kobayashii sp. nov., D. alpinus sp. nov., and D. joshuensis sp. nov. and description of Dictyobacteraceae fam. nov. within the order Ktedonobacterales isolated from Tengu-no-mugimeshi.</title>
        <authorList>
            <person name="Wang C.M."/>
            <person name="Zheng Y."/>
            <person name="Sakai Y."/>
            <person name="Toyoda A."/>
            <person name="Minakuchi Y."/>
            <person name="Abe K."/>
            <person name="Yokota A."/>
            <person name="Yabe S."/>
        </authorList>
    </citation>
    <scope>NUCLEOTIDE SEQUENCE [LARGE SCALE GENOMIC DNA]</scope>
    <source>
        <strain evidence="9">S-27</strain>
    </source>
</reference>
<evidence type="ECO:0000256" key="2">
    <source>
        <dbReference type="ARBA" id="ARBA00022475"/>
    </source>
</evidence>
<feature type="transmembrane region" description="Helical" evidence="6">
    <location>
        <begin position="123"/>
        <end position="143"/>
    </location>
</feature>
<proteinExistence type="predicted"/>
<keyword evidence="4 6" id="KW-1133">Transmembrane helix</keyword>
<name>A0A401ZJB5_9CHLR</name>
<protein>
    <recommendedName>
        <fullName evidence="7">DUF202 domain-containing protein</fullName>
    </recommendedName>
</protein>
<evidence type="ECO:0000259" key="7">
    <source>
        <dbReference type="Pfam" id="PF02656"/>
    </source>
</evidence>
<dbReference type="PANTHER" id="PTHR34187">
    <property type="entry name" value="FGR18P"/>
    <property type="match status" value="1"/>
</dbReference>
<evidence type="ECO:0000256" key="6">
    <source>
        <dbReference type="SAM" id="Phobius"/>
    </source>
</evidence>
<keyword evidence="5 6" id="KW-0472">Membrane</keyword>
<dbReference type="Proteomes" id="UP000287224">
    <property type="component" value="Unassembled WGS sequence"/>
</dbReference>
<gene>
    <name evidence="8" type="ORF">KDAU_42750</name>
</gene>
<dbReference type="EMBL" id="BIFQ01000001">
    <property type="protein sequence ID" value="GCE06946.1"/>
    <property type="molecule type" value="Genomic_DNA"/>
</dbReference>
<dbReference type="RefSeq" id="WP_126597845.1">
    <property type="nucleotide sequence ID" value="NZ_BIFQ01000001.1"/>
</dbReference>
<evidence type="ECO:0000313" key="9">
    <source>
        <dbReference type="Proteomes" id="UP000287224"/>
    </source>
</evidence>
<feature type="transmembrane region" description="Helical" evidence="6">
    <location>
        <begin position="79"/>
        <end position="102"/>
    </location>
</feature>
<dbReference type="AlphaFoldDB" id="A0A401ZJB5"/>
<evidence type="ECO:0000313" key="8">
    <source>
        <dbReference type="EMBL" id="GCE06946.1"/>
    </source>
</evidence>
<keyword evidence="9" id="KW-1185">Reference proteome</keyword>
<evidence type="ECO:0000256" key="4">
    <source>
        <dbReference type="ARBA" id="ARBA00022989"/>
    </source>
</evidence>
<sequence>MLIGSRYVPTLVKDDPGTEMAVEEATHSQKSKLPISEHLANERTFLAWVRTALAVISFGVMVARIGGRFERHDPHSMPHFSFSLLLGVSFTLLGVVLMLVALRNFLYVRSSIERASFHPYRDFAMLLTAMIAFIAIVLTIFLLTF</sequence>
<dbReference type="GO" id="GO:0005886">
    <property type="term" value="C:plasma membrane"/>
    <property type="evidence" value="ECO:0007669"/>
    <property type="project" value="UniProtKB-SubCell"/>
</dbReference>
<dbReference type="InterPro" id="IPR052053">
    <property type="entry name" value="IM_YidH-like"/>
</dbReference>
<dbReference type="Pfam" id="PF02656">
    <property type="entry name" value="DUF202"/>
    <property type="match status" value="1"/>
</dbReference>